<name>A0A699HKD8_TANCI</name>
<proteinExistence type="predicted"/>
<accession>A0A699HKD8</accession>
<dbReference type="EMBL" id="BKCJ010178475">
    <property type="protein sequence ID" value="GEY43707.1"/>
    <property type="molecule type" value="Genomic_DNA"/>
</dbReference>
<protein>
    <submittedName>
        <fullName evidence="2">Ankyrin repeat-containing domain, PGG domain protein</fullName>
    </submittedName>
</protein>
<dbReference type="AlphaFoldDB" id="A0A699HKD8"/>
<evidence type="ECO:0000256" key="1">
    <source>
        <dbReference type="SAM" id="MobiDB-lite"/>
    </source>
</evidence>
<feature type="non-terminal residue" evidence="2">
    <location>
        <position position="1"/>
    </location>
</feature>
<feature type="region of interest" description="Disordered" evidence="1">
    <location>
        <begin position="1"/>
        <end position="23"/>
    </location>
</feature>
<gene>
    <name evidence="2" type="ORF">Tci_415681</name>
</gene>
<reference evidence="2" key="1">
    <citation type="journal article" date="2019" name="Sci. Rep.">
        <title>Draft genome of Tanacetum cinerariifolium, the natural source of mosquito coil.</title>
        <authorList>
            <person name="Yamashiro T."/>
            <person name="Shiraishi A."/>
            <person name="Satake H."/>
            <person name="Nakayama K."/>
        </authorList>
    </citation>
    <scope>NUCLEOTIDE SEQUENCE</scope>
</reference>
<sequence>ELDGRGTGVNSGLPPRREDSYFGRLMEGDRGGGRSLDNRIFEGGATQYLVQAVNKWDGNDQDLAQGKVEDIKAWIASDSLFNGWILGSLSEEAVTKVINRLTS</sequence>
<comment type="caution">
    <text evidence="2">The sequence shown here is derived from an EMBL/GenBank/DDBJ whole genome shotgun (WGS) entry which is preliminary data.</text>
</comment>
<organism evidence="2">
    <name type="scientific">Tanacetum cinerariifolium</name>
    <name type="common">Dalmatian daisy</name>
    <name type="synonym">Chrysanthemum cinerariifolium</name>
    <dbReference type="NCBI Taxonomy" id="118510"/>
    <lineage>
        <taxon>Eukaryota</taxon>
        <taxon>Viridiplantae</taxon>
        <taxon>Streptophyta</taxon>
        <taxon>Embryophyta</taxon>
        <taxon>Tracheophyta</taxon>
        <taxon>Spermatophyta</taxon>
        <taxon>Magnoliopsida</taxon>
        <taxon>eudicotyledons</taxon>
        <taxon>Gunneridae</taxon>
        <taxon>Pentapetalae</taxon>
        <taxon>asterids</taxon>
        <taxon>campanulids</taxon>
        <taxon>Asterales</taxon>
        <taxon>Asteraceae</taxon>
        <taxon>Asteroideae</taxon>
        <taxon>Anthemideae</taxon>
        <taxon>Anthemidinae</taxon>
        <taxon>Tanacetum</taxon>
    </lineage>
</organism>
<evidence type="ECO:0000313" key="2">
    <source>
        <dbReference type="EMBL" id="GEY43707.1"/>
    </source>
</evidence>